<dbReference type="InterPro" id="IPR036457">
    <property type="entry name" value="PPM-type-like_dom_sf"/>
</dbReference>
<reference evidence="2 3" key="1">
    <citation type="submission" date="2018-02" db="EMBL/GenBank/DDBJ databases">
        <title>Whole genome sequencing of endophytic bacterium.</title>
        <authorList>
            <person name="Eedara R."/>
            <person name="Podile A.R."/>
        </authorList>
    </citation>
    <scope>NUCLEOTIDE SEQUENCE [LARGE SCALE GENOMIC DNA]</scope>
    <source>
        <strain evidence="2 3">RP1T</strain>
    </source>
</reference>
<dbReference type="PANTHER" id="PTHR47992">
    <property type="entry name" value="PROTEIN PHOSPHATASE"/>
    <property type="match status" value="1"/>
</dbReference>
<feature type="domain" description="PPM-type phosphatase" evidence="1">
    <location>
        <begin position="13"/>
        <end position="244"/>
    </location>
</feature>
<dbReference type="OrthoDB" id="9801841at2"/>
<evidence type="ECO:0000313" key="3">
    <source>
        <dbReference type="Proteomes" id="UP000237682"/>
    </source>
</evidence>
<dbReference type="CDD" id="cd00143">
    <property type="entry name" value="PP2Cc"/>
    <property type="match status" value="1"/>
</dbReference>
<keyword evidence="3" id="KW-1185">Reference proteome</keyword>
<protein>
    <submittedName>
        <fullName evidence="2">Serine/threonine-protein phosphatase</fullName>
    </submittedName>
</protein>
<accession>A0A2S9QJP3</accession>
<comment type="caution">
    <text evidence="2">The sequence shown here is derived from an EMBL/GenBank/DDBJ whole genome shotgun (WGS) entry which is preliminary data.</text>
</comment>
<dbReference type="InterPro" id="IPR001932">
    <property type="entry name" value="PPM-type_phosphatase-like_dom"/>
</dbReference>
<dbReference type="EMBL" id="PUEJ01000001">
    <property type="protein sequence ID" value="PRH89587.1"/>
    <property type="molecule type" value="Genomic_DNA"/>
</dbReference>
<dbReference type="AlphaFoldDB" id="A0A2S9QJP3"/>
<dbReference type="InterPro" id="IPR015655">
    <property type="entry name" value="PP2C"/>
</dbReference>
<evidence type="ECO:0000259" key="1">
    <source>
        <dbReference type="PROSITE" id="PS51746"/>
    </source>
</evidence>
<dbReference type="GO" id="GO:0004722">
    <property type="term" value="F:protein serine/threonine phosphatase activity"/>
    <property type="evidence" value="ECO:0007669"/>
    <property type="project" value="InterPro"/>
</dbReference>
<organism evidence="2 3">
    <name type="scientific">Labrys okinawensis</name>
    <dbReference type="NCBI Taxonomy" id="346911"/>
    <lineage>
        <taxon>Bacteria</taxon>
        <taxon>Pseudomonadati</taxon>
        <taxon>Pseudomonadota</taxon>
        <taxon>Alphaproteobacteria</taxon>
        <taxon>Hyphomicrobiales</taxon>
        <taxon>Xanthobacteraceae</taxon>
        <taxon>Labrys</taxon>
    </lineage>
</organism>
<dbReference type="Pfam" id="PF00481">
    <property type="entry name" value="PP2C"/>
    <property type="match status" value="1"/>
</dbReference>
<dbReference type="SUPFAM" id="SSF81606">
    <property type="entry name" value="PP2C-like"/>
    <property type="match status" value="1"/>
</dbReference>
<name>A0A2S9QJP3_9HYPH</name>
<evidence type="ECO:0000313" key="2">
    <source>
        <dbReference type="EMBL" id="PRH89587.1"/>
    </source>
</evidence>
<sequence>MDPWASGEHLKFETAALTHPGHVRRFNEDCIFTDGARGIWMVADGMGGHRDGNLASAMIGDAARGLGKTTSLVEFSEAFRREIGIVNTELLARSQGRPEHIVGSTVVALLTVDGNYCCLWAGDSRCYLVRDERIEQLSHDHTEVQELVDRGIISQDEAASWPRRNIVTRAVGAIDDFELEQATGVIKSGDCFVLCSDGLTGHVKDEEILAVSSRLSATQASHELLELALARGGKDNISVVIVNVVDKGATTLVMR</sequence>
<dbReference type="Gene3D" id="3.60.40.10">
    <property type="entry name" value="PPM-type phosphatase domain"/>
    <property type="match status" value="1"/>
</dbReference>
<proteinExistence type="predicted"/>
<dbReference type="SMART" id="SM00332">
    <property type="entry name" value="PP2Cc"/>
    <property type="match status" value="1"/>
</dbReference>
<dbReference type="SMART" id="SM00331">
    <property type="entry name" value="PP2C_SIG"/>
    <property type="match status" value="1"/>
</dbReference>
<dbReference type="RefSeq" id="WP_105860550.1">
    <property type="nucleotide sequence ID" value="NZ_PUEJ01000001.1"/>
</dbReference>
<gene>
    <name evidence="2" type="ORF">C5L14_03235</name>
</gene>
<dbReference type="Proteomes" id="UP000237682">
    <property type="component" value="Unassembled WGS sequence"/>
</dbReference>
<dbReference type="PROSITE" id="PS51746">
    <property type="entry name" value="PPM_2"/>
    <property type="match status" value="1"/>
</dbReference>